<proteinExistence type="predicted"/>
<gene>
    <name evidence="2" type="ORF">SAMN05421752_1352</name>
</gene>
<keyword evidence="3" id="KW-1185">Reference proteome</keyword>
<keyword evidence="1" id="KW-0472">Membrane</keyword>
<sequence length="71" mass="7934">MAELPRVRLADAITHLLLALLFLLHVDTAELPLLRTAAIVFSMVLAPIAAAIILYKVYIYLNTIIRFNSID</sequence>
<accession>A0A1N7H959</accession>
<dbReference type="AlphaFoldDB" id="A0A1N7H959"/>
<keyword evidence="1" id="KW-1133">Transmembrane helix</keyword>
<keyword evidence="1" id="KW-0812">Transmembrane</keyword>
<dbReference type="Proteomes" id="UP000185936">
    <property type="component" value="Unassembled WGS sequence"/>
</dbReference>
<feature type="transmembrane region" description="Helical" evidence="1">
    <location>
        <begin position="38"/>
        <end position="61"/>
    </location>
</feature>
<evidence type="ECO:0000313" key="2">
    <source>
        <dbReference type="EMBL" id="SIS21321.1"/>
    </source>
</evidence>
<dbReference type="EMBL" id="FTNR01000035">
    <property type="protein sequence ID" value="SIS21321.1"/>
    <property type="molecule type" value="Genomic_DNA"/>
</dbReference>
<name>A0A1N7H959_9EURY</name>
<reference evidence="3" key="1">
    <citation type="submission" date="2017-01" db="EMBL/GenBank/DDBJ databases">
        <authorList>
            <person name="Varghese N."/>
            <person name="Submissions S."/>
        </authorList>
    </citation>
    <scope>NUCLEOTIDE SEQUENCE [LARGE SCALE GENOMIC DNA]</scope>
    <source>
        <strain evidence="3">type strain: HArc-</strain>
    </source>
</reference>
<protein>
    <submittedName>
        <fullName evidence="2">Uncharacterized protein</fullName>
    </submittedName>
</protein>
<organism evidence="2 3">
    <name type="scientific">Natronorubrum thiooxidans</name>
    <dbReference type="NCBI Taxonomy" id="308853"/>
    <lineage>
        <taxon>Archaea</taxon>
        <taxon>Methanobacteriati</taxon>
        <taxon>Methanobacteriota</taxon>
        <taxon>Stenosarchaea group</taxon>
        <taxon>Halobacteria</taxon>
        <taxon>Halobacteriales</taxon>
        <taxon>Natrialbaceae</taxon>
        <taxon>Natronorubrum</taxon>
    </lineage>
</organism>
<evidence type="ECO:0000313" key="3">
    <source>
        <dbReference type="Proteomes" id="UP000185936"/>
    </source>
</evidence>
<evidence type="ECO:0000256" key="1">
    <source>
        <dbReference type="SAM" id="Phobius"/>
    </source>
</evidence>